<accession>A0A9Q1BF96</accession>
<dbReference type="EMBL" id="JAIZAY010000017">
    <property type="protein sequence ID" value="KAJ8025611.1"/>
    <property type="molecule type" value="Genomic_DNA"/>
</dbReference>
<protein>
    <submittedName>
        <fullName evidence="2">Cytosolic iron-sulfur protein assembly protein CIAO1</fullName>
    </submittedName>
</protein>
<dbReference type="AlphaFoldDB" id="A0A9Q1BF96"/>
<dbReference type="SUPFAM" id="SSF50978">
    <property type="entry name" value="WD40 repeat-like"/>
    <property type="match status" value="1"/>
</dbReference>
<keyword evidence="3" id="KW-1185">Reference proteome</keyword>
<dbReference type="InterPro" id="IPR001680">
    <property type="entry name" value="WD40_rpt"/>
</dbReference>
<evidence type="ECO:0000313" key="2">
    <source>
        <dbReference type="EMBL" id="KAJ8025611.1"/>
    </source>
</evidence>
<reference evidence="2" key="1">
    <citation type="submission" date="2021-10" db="EMBL/GenBank/DDBJ databases">
        <title>Tropical sea cucumber genome reveals ecological adaptation and Cuvierian tubules defense mechanism.</title>
        <authorList>
            <person name="Chen T."/>
        </authorList>
    </citation>
    <scope>NUCLEOTIDE SEQUENCE</scope>
    <source>
        <strain evidence="2">Nanhai2018</strain>
        <tissue evidence="2">Muscle</tissue>
    </source>
</reference>
<keyword evidence="1" id="KW-0853">WD repeat</keyword>
<feature type="repeat" description="WD" evidence="1">
    <location>
        <begin position="58"/>
        <end position="95"/>
    </location>
</feature>
<dbReference type="PROSITE" id="PS50294">
    <property type="entry name" value="WD_REPEATS_REGION"/>
    <property type="match status" value="1"/>
</dbReference>
<evidence type="ECO:0000256" key="1">
    <source>
        <dbReference type="PROSITE-ProRule" id="PRU00221"/>
    </source>
</evidence>
<organism evidence="2 3">
    <name type="scientific">Holothuria leucospilota</name>
    <name type="common">Black long sea cucumber</name>
    <name type="synonym">Mertensiothuria leucospilota</name>
    <dbReference type="NCBI Taxonomy" id="206669"/>
    <lineage>
        <taxon>Eukaryota</taxon>
        <taxon>Metazoa</taxon>
        <taxon>Echinodermata</taxon>
        <taxon>Eleutherozoa</taxon>
        <taxon>Echinozoa</taxon>
        <taxon>Holothuroidea</taxon>
        <taxon>Aspidochirotacea</taxon>
        <taxon>Aspidochirotida</taxon>
        <taxon>Holothuriidae</taxon>
        <taxon>Holothuria</taxon>
    </lineage>
</organism>
<dbReference type="OrthoDB" id="284782at2759"/>
<gene>
    <name evidence="2" type="ORF">HOLleu_33212</name>
</gene>
<sequence length="95" mass="10569">MARALRKLSQTDIQASWCHMTGMIATAGGDDAIRIFQEDETILDRRNQPSFLLVDTKHQAHTEDVNCVAWNPKDPGLLASCGDDGSIKLWRVQTS</sequence>
<evidence type="ECO:0000313" key="3">
    <source>
        <dbReference type="Proteomes" id="UP001152320"/>
    </source>
</evidence>
<dbReference type="GO" id="GO:0016226">
    <property type="term" value="P:iron-sulfur cluster assembly"/>
    <property type="evidence" value="ECO:0007669"/>
    <property type="project" value="TreeGrafter"/>
</dbReference>
<name>A0A9Q1BF96_HOLLE</name>
<dbReference type="PANTHER" id="PTHR19920:SF0">
    <property type="entry name" value="CYTOSOLIC IRON-SULFUR PROTEIN ASSEMBLY PROTEIN CIAO1-RELATED"/>
    <property type="match status" value="1"/>
</dbReference>
<dbReference type="Gene3D" id="2.130.10.10">
    <property type="entry name" value="YVTN repeat-like/Quinoprotein amine dehydrogenase"/>
    <property type="match status" value="1"/>
</dbReference>
<dbReference type="InterPro" id="IPR036322">
    <property type="entry name" value="WD40_repeat_dom_sf"/>
</dbReference>
<dbReference type="PROSITE" id="PS50082">
    <property type="entry name" value="WD_REPEATS_2"/>
    <property type="match status" value="1"/>
</dbReference>
<dbReference type="PANTHER" id="PTHR19920">
    <property type="entry name" value="WD40 PROTEIN CIAO1"/>
    <property type="match status" value="1"/>
</dbReference>
<proteinExistence type="predicted"/>
<comment type="caution">
    <text evidence="2">The sequence shown here is derived from an EMBL/GenBank/DDBJ whole genome shotgun (WGS) entry which is preliminary data.</text>
</comment>
<dbReference type="GO" id="GO:0097361">
    <property type="term" value="C:cytosolic [4Fe-4S] assembly targeting complex"/>
    <property type="evidence" value="ECO:0007669"/>
    <property type="project" value="TreeGrafter"/>
</dbReference>
<dbReference type="Proteomes" id="UP001152320">
    <property type="component" value="Chromosome 17"/>
</dbReference>
<dbReference type="SMART" id="SM00320">
    <property type="entry name" value="WD40"/>
    <property type="match status" value="2"/>
</dbReference>
<dbReference type="Pfam" id="PF00400">
    <property type="entry name" value="WD40"/>
    <property type="match status" value="1"/>
</dbReference>
<dbReference type="InterPro" id="IPR015943">
    <property type="entry name" value="WD40/YVTN_repeat-like_dom_sf"/>
</dbReference>